<dbReference type="Pfam" id="PF00512">
    <property type="entry name" value="HisKA"/>
    <property type="match status" value="1"/>
</dbReference>
<dbReference type="SUPFAM" id="SSF47384">
    <property type="entry name" value="Homodimeric domain of signal transducing histidine kinase"/>
    <property type="match status" value="1"/>
</dbReference>
<reference evidence="12" key="1">
    <citation type="submission" date="2011-05" db="EMBL/GenBank/DDBJ databases">
        <title>Complete sequence of Desulfotomaculum carboxydivorans CO-1-SRB.</title>
        <authorList>
            <consortium name="US DOE Joint Genome Institute"/>
            <person name="Lucas S."/>
            <person name="Han J."/>
            <person name="Lapidus A."/>
            <person name="Cheng J.-F."/>
            <person name="Goodwin L."/>
            <person name="Pitluck S."/>
            <person name="Peters L."/>
            <person name="Mikhailova N."/>
            <person name="Lu M."/>
            <person name="Han C."/>
            <person name="Tapia R."/>
            <person name="Land M."/>
            <person name="Hauser L."/>
            <person name="Kyrpides N."/>
            <person name="Ivanova N."/>
            <person name="Pagani I."/>
            <person name="Stams A."/>
            <person name="Plugge C."/>
            <person name="Muyzer G."/>
            <person name="Kuever J."/>
            <person name="Parshina S."/>
            <person name="Ivanova A."/>
            <person name="Nazina T."/>
            <person name="Woyke T."/>
        </authorList>
    </citation>
    <scope>NUCLEOTIDE SEQUENCE [LARGE SCALE GENOMIC DNA]</scope>
    <source>
        <strain evidence="12">CO-1-SRB</strain>
    </source>
</reference>
<evidence type="ECO:0000256" key="10">
    <source>
        <dbReference type="SAM" id="Phobius"/>
    </source>
</evidence>
<keyword evidence="7" id="KW-0067">ATP-binding</keyword>
<dbReference type="HOGENOM" id="CLU_000445_89_29_9"/>
<keyword evidence="5" id="KW-0547">Nucleotide-binding</keyword>
<keyword evidence="8" id="KW-0902">Two-component regulatory system</keyword>
<dbReference type="KEGG" id="dca:Desca_0556"/>
<keyword evidence="9" id="KW-0175">Coiled coil</keyword>
<dbReference type="GO" id="GO:0000155">
    <property type="term" value="F:phosphorelay sensor kinase activity"/>
    <property type="evidence" value="ECO:0007669"/>
    <property type="project" value="InterPro"/>
</dbReference>
<evidence type="ECO:0000256" key="3">
    <source>
        <dbReference type="ARBA" id="ARBA00022553"/>
    </source>
</evidence>
<keyword evidence="3" id="KW-0597">Phosphoprotein</keyword>
<dbReference type="Proteomes" id="UP000009226">
    <property type="component" value="Chromosome"/>
</dbReference>
<dbReference type="InterPro" id="IPR003594">
    <property type="entry name" value="HATPase_dom"/>
</dbReference>
<feature type="transmembrane region" description="Helical" evidence="10">
    <location>
        <begin position="211"/>
        <end position="232"/>
    </location>
</feature>
<dbReference type="RefSeq" id="WP_013809695.1">
    <property type="nucleotide sequence ID" value="NC_015565.1"/>
</dbReference>
<dbReference type="InterPro" id="IPR003661">
    <property type="entry name" value="HisK_dim/P_dom"/>
</dbReference>
<dbReference type="STRING" id="868595.Desca_0556"/>
<dbReference type="PROSITE" id="PS50109">
    <property type="entry name" value="HIS_KIN"/>
    <property type="match status" value="1"/>
</dbReference>
<dbReference type="PANTHER" id="PTHR43065:SF10">
    <property type="entry name" value="PEROXIDE STRESS-ACTIVATED HISTIDINE KINASE MAK3"/>
    <property type="match status" value="1"/>
</dbReference>
<feature type="transmembrane region" description="Helical" evidence="10">
    <location>
        <begin position="22"/>
        <end position="42"/>
    </location>
</feature>
<dbReference type="Gene3D" id="1.10.287.130">
    <property type="match status" value="1"/>
</dbReference>
<evidence type="ECO:0000256" key="1">
    <source>
        <dbReference type="ARBA" id="ARBA00000085"/>
    </source>
</evidence>
<dbReference type="EMBL" id="CP002736">
    <property type="protein sequence ID" value="AEF93446.1"/>
    <property type="molecule type" value="Genomic_DNA"/>
</dbReference>
<dbReference type="InterPro" id="IPR036097">
    <property type="entry name" value="HisK_dim/P_sf"/>
</dbReference>
<dbReference type="PRINTS" id="PR00344">
    <property type="entry name" value="BCTRLSENSOR"/>
</dbReference>
<dbReference type="InterPro" id="IPR005467">
    <property type="entry name" value="His_kinase_dom"/>
</dbReference>
<dbReference type="GO" id="GO:0005524">
    <property type="term" value="F:ATP binding"/>
    <property type="evidence" value="ECO:0007669"/>
    <property type="project" value="UniProtKB-KW"/>
</dbReference>
<dbReference type="SMART" id="SM00387">
    <property type="entry name" value="HATPase_c"/>
    <property type="match status" value="1"/>
</dbReference>
<evidence type="ECO:0000256" key="5">
    <source>
        <dbReference type="ARBA" id="ARBA00022741"/>
    </source>
</evidence>
<evidence type="ECO:0000259" key="11">
    <source>
        <dbReference type="PROSITE" id="PS50109"/>
    </source>
</evidence>
<comment type="catalytic activity">
    <reaction evidence="1">
        <text>ATP + protein L-histidine = ADP + protein N-phospho-L-histidine.</text>
        <dbReference type="EC" id="2.7.13.3"/>
    </reaction>
</comment>
<evidence type="ECO:0000256" key="9">
    <source>
        <dbReference type="SAM" id="Coils"/>
    </source>
</evidence>
<evidence type="ECO:0000256" key="6">
    <source>
        <dbReference type="ARBA" id="ARBA00022777"/>
    </source>
</evidence>
<proteinExistence type="predicted"/>
<dbReference type="AlphaFoldDB" id="F6B7S4"/>
<protein>
    <recommendedName>
        <fullName evidence="2">histidine kinase</fullName>
        <ecNumber evidence="2">2.7.13.3</ecNumber>
    </recommendedName>
</protein>
<keyword evidence="13" id="KW-1185">Reference proteome</keyword>
<feature type="domain" description="Histidine kinase" evidence="11">
    <location>
        <begin position="299"/>
        <end position="506"/>
    </location>
</feature>
<organism evidence="12 13">
    <name type="scientific">Desulfotomaculum nigrificans (strain DSM 14880 / VKM B-2319 / CO-1-SRB)</name>
    <name type="common">Desulfotomaculum carboxydivorans</name>
    <dbReference type="NCBI Taxonomy" id="868595"/>
    <lineage>
        <taxon>Bacteria</taxon>
        <taxon>Bacillati</taxon>
        <taxon>Bacillota</taxon>
        <taxon>Clostridia</taxon>
        <taxon>Eubacteriales</taxon>
        <taxon>Desulfotomaculaceae</taxon>
        <taxon>Desulfotomaculum</taxon>
    </lineage>
</organism>
<keyword evidence="10" id="KW-0472">Membrane</keyword>
<keyword evidence="4" id="KW-0808">Transferase</keyword>
<dbReference type="InterPro" id="IPR004358">
    <property type="entry name" value="Sig_transdc_His_kin-like_C"/>
</dbReference>
<dbReference type="eggNOG" id="COG4191">
    <property type="taxonomic scope" value="Bacteria"/>
</dbReference>
<dbReference type="Pfam" id="PF02518">
    <property type="entry name" value="HATPase_c"/>
    <property type="match status" value="1"/>
</dbReference>
<sequence>MISLKSGKIIQFFKGKSLTNQIVIIIAAIMLVPLVALVYDIFFASKTDQVIFLDKEQRLESLVKSTNDEFIKKLTDLDKGQMPITPTVLHSTFSQVVAPHVPANSGIRFGLYVPKSDKITVLGFLHNYRNLSPTEEAERERDIFEKTKTGLVATEMSKEPLFRIAGTSDDQVVEYILPVIYQGKVVAVMWAGERLNPFFTQSSYFRKALRYFILAILGVAIIGTLLTVRNLINGVERLKLGLEKMEKDIGQLLPEMPGELGQVAIAVNKMALSLAEKEKLEDQLRRSEHLIALGRLATGVAHELRNPIGIIKTLVEIMKEEYSQLSGIDEFTRAVEEQVDRQNMVIQELLDFGRPTKVASKECSVNDLLNGVLSFSAAVLRKQKIKVRLNLQPDLPSIFADVDKLKQVFVNLIINASEAMPNGGILEIKSYNVDNQLVVQFVDTGEGIPPEEQSRIFDPFYTTKPTGTGLGLSISYQNIKLHNGTIEVDSSPGQGTTFTIKLPIEQNTPKGGEVVDTARISD</sequence>
<dbReference type="SMART" id="SM00388">
    <property type="entry name" value="HisKA"/>
    <property type="match status" value="1"/>
</dbReference>
<evidence type="ECO:0000313" key="12">
    <source>
        <dbReference type="EMBL" id="AEF93446.1"/>
    </source>
</evidence>
<feature type="coiled-coil region" evidence="9">
    <location>
        <begin position="228"/>
        <end position="290"/>
    </location>
</feature>
<gene>
    <name evidence="12" type="ordered locus">Desca_0556</name>
</gene>
<dbReference type="PANTHER" id="PTHR43065">
    <property type="entry name" value="SENSOR HISTIDINE KINASE"/>
    <property type="match status" value="1"/>
</dbReference>
<dbReference type="SUPFAM" id="SSF55874">
    <property type="entry name" value="ATPase domain of HSP90 chaperone/DNA topoisomerase II/histidine kinase"/>
    <property type="match status" value="1"/>
</dbReference>
<evidence type="ECO:0000313" key="13">
    <source>
        <dbReference type="Proteomes" id="UP000009226"/>
    </source>
</evidence>
<evidence type="ECO:0000256" key="8">
    <source>
        <dbReference type="ARBA" id="ARBA00023012"/>
    </source>
</evidence>
<dbReference type="CDD" id="cd00082">
    <property type="entry name" value="HisKA"/>
    <property type="match status" value="1"/>
</dbReference>
<dbReference type="Gene3D" id="3.30.565.10">
    <property type="entry name" value="Histidine kinase-like ATPase, C-terminal domain"/>
    <property type="match status" value="1"/>
</dbReference>
<dbReference type="InterPro" id="IPR036890">
    <property type="entry name" value="HATPase_C_sf"/>
</dbReference>
<accession>F6B7S4</accession>
<keyword evidence="10" id="KW-1133">Transmembrane helix</keyword>
<dbReference type="EC" id="2.7.13.3" evidence="2"/>
<evidence type="ECO:0000256" key="2">
    <source>
        <dbReference type="ARBA" id="ARBA00012438"/>
    </source>
</evidence>
<evidence type="ECO:0000256" key="4">
    <source>
        <dbReference type="ARBA" id="ARBA00022679"/>
    </source>
</evidence>
<keyword evidence="10" id="KW-0812">Transmembrane</keyword>
<evidence type="ECO:0000256" key="7">
    <source>
        <dbReference type="ARBA" id="ARBA00022840"/>
    </source>
</evidence>
<keyword evidence="6 12" id="KW-0418">Kinase</keyword>
<name>F6B7S4_DESCC</name>